<evidence type="ECO:0000313" key="2">
    <source>
        <dbReference type="EMBL" id="KAK9731678.1"/>
    </source>
</evidence>
<evidence type="ECO:0000256" key="1">
    <source>
        <dbReference type="SAM" id="MobiDB-lite"/>
    </source>
</evidence>
<dbReference type="Proteomes" id="UP001458880">
    <property type="component" value="Unassembled WGS sequence"/>
</dbReference>
<proteinExistence type="predicted"/>
<accession>A0AAW1LD76</accession>
<comment type="caution">
    <text evidence="2">The sequence shown here is derived from an EMBL/GenBank/DDBJ whole genome shotgun (WGS) entry which is preliminary data.</text>
</comment>
<evidence type="ECO:0000313" key="3">
    <source>
        <dbReference type="Proteomes" id="UP001458880"/>
    </source>
</evidence>
<dbReference type="AlphaFoldDB" id="A0AAW1LD76"/>
<sequence>MANKTTSRFLKTNEDCLKGLFVLPKKESTGRPSKHFAESSERSKRRKTEELRSNSDADVLAYATQMKWRGEGRRDAPVVMKDLSTSPGRATTYKKAYAKDKETEKGRLSPLRSLAMLVEADLIRKQYEVIRSTKISFFPCYSVLQRAKTDAYPDKSSYTVTETSPRLNFKV</sequence>
<reference evidence="2 3" key="1">
    <citation type="journal article" date="2024" name="BMC Genomics">
        <title>De novo assembly and annotation of Popillia japonica's genome with initial clues to its potential as an invasive pest.</title>
        <authorList>
            <person name="Cucini C."/>
            <person name="Boschi S."/>
            <person name="Funari R."/>
            <person name="Cardaioli E."/>
            <person name="Iannotti N."/>
            <person name="Marturano G."/>
            <person name="Paoli F."/>
            <person name="Bruttini M."/>
            <person name="Carapelli A."/>
            <person name="Frati F."/>
            <person name="Nardi F."/>
        </authorList>
    </citation>
    <scope>NUCLEOTIDE SEQUENCE [LARGE SCALE GENOMIC DNA]</scope>
    <source>
        <strain evidence="2">DMR45628</strain>
    </source>
</reference>
<protein>
    <submittedName>
        <fullName evidence="2">Uncharacterized protein</fullName>
    </submittedName>
</protein>
<feature type="region of interest" description="Disordered" evidence="1">
    <location>
        <begin position="26"/>
        <end position="54"/>
    </location>
</feature>
<gene>
    <name evidence="2" type="ORF">QE152_g13452</name>
</gene>
<organism evidence="2 3">
    <name type="scientific">Popillia japonica</name>
    <name type="common">Japanese beetle</name>
    <dbReference type="NCBI Taxonomy" id="7064"/>
    <lineage>
        <taxon>Eukaryota</taxon>
        <taxon>Metazoa</taxon>
        <taxon>Ecdysozoa</taxon>
        <taxon>Arthropoda</taxon>
        <taxon>Hexapoda</taxon>
        <taxon>Insecta</taxon>
        <taxon>Pterygota</taxon>
        <taxon>Neoptera</taxon>
        <taxon>Endopterygota</taxon>
        <taxon>Coleoptera</taxon>
        <taxon>Polyphaga</taxon>
        <taxon>Scarabaeiformia</taxon>
        <taxon>Scarabaeidae</taxon>
        <taxon>Rutelinae</taxon>
        <taxon>Popillia</taxon>
    </lineage>
</organism>
<keyword evidence="3" id="KW-1185">Reference proteome</keyword>
<dbReference type="EMBL" id="JASPKY010000129">
    <property type="protein sequence ID" value="KAK9731678.1"/>
    <property type="molecule type" value="Genomic_DNA"/>
</dbReference>
<name>A0AAW1LD76_POPJA</name>